<evidence type="ECO:0000256" key="1">
    <source>
        <dbReference type="ARBA" id="ARBA00023209"/>
    </source>
</evidence>
<comment type="similarity">
    <text evidence="4">Belongs to the choline/ethanolamine kinase family.</text>
</comment>
<evidence type="ECO:0000256" key="2">
    <source>
        <dbReference type="ARBA" id="ARBA00023264"/>
    </source>
</evidence>
<dbReference type="GO" id="GO:0006646">
    <property type="term" value="P:phosphatidylethanolamine biosynthetic process"/>
    <property type="evidence" value="ECO:0007669"/>
    <property type="project" value="TreeGrafter"/>
</dbReference>
<name>A0A815RQL4_9BILA</name>
<dbReference type="EMBL" id="CAJOBD010008702">
    <property type="protein sequence ID" value="CAF4119190.1"/>
    <property type="molecule type" value="Genomic_DNA"/>
</dbReference>
<evidence type="ECO:0000313" key="6">
    <source>
        <dbReference type="EMBL" id="CAF1480187.1"/>
    </source>
</evidence>
<dbReference type="EC" id="2.7.1.82" evidence="5"/>
<reference evidence="6" key="1">
    <citation type="submission" date="2021-02" db="EMBL/GenBank/DDBJ databases">
        <authorList>
            <person name="Nowell W R."/>
        </authorList>
    </citation>
    <scope>NUCLEOTIDE SEQUENCE</scope>
</reference>
<keyword evidence="1" id="KW-0443">Lipid metabolism</keyword>
<dbReference type="EMBL" id="CAJNOT010006008">
    <property type="protein sequence ID" value="CAF1480187.1"/>
    <property type="molecule type" value="Genomic_DNA"/>
</dbReference>
<dbReference type="PANTHER" id="PTHR22603">
    <property type="entry name" value="CHOLINE/ETHANOALAMINE KINASE"/>
    <property type="match status" value="1"/>
</dbReference>
<dbReference type="Gene3D" id="3.90.1200.10">
    <property type="match status" value="1"/>
</dbReference>
<comment type="pathway">
    <text evidence="3">Phospholipid metabolism; phosphatidylethanolamine biosynthesis; phosphatidylethanolamine from ethanolamine: step 1/3.</text>
</comment>
<evidence type="ECO:0000256" key="3">
    <source>
        <dbReference type="ARBA" id="ARBA00037883"/>
    </source>
</evidence>
<keyword evidence="2" id="KW-1208">Phospholipid metabolism</keyword>
<dbReference type="InterPro" id="IPR011009">
    <property type="entry name" value="Kinase-like_dom_sf"/>
</dbReference>
<dbReference type="PANTHER" id="PTHR22603:SF66">
    <property type="entry name" value="ETHANOLAMINE KINASE"/>
    <property type="match status" value="1"/>
</dbReference>
<comment type="caution">
    <text evidence="6">The sequence shown here is derived from an EMBL/GenBank/DDBJ whole genome shotgun (WGS) entry which is preliminary data.</text>
</comment>
<keyword evidence="1" id="KW-0594">Phospholipid biosynthesis</keyword>
<dbReference type="SUPFAM" id="SSF56112">
    <property type="entry name" value="Protein kinase-like (PK-like)"/>
    <property type="match status" value="1"/>
</dbReference>
<protein>
    <recommendedName>
        <fullName evidence="5">ethanolamine kinase</fullName>
        <ecNumber evidence="5">2.7.1.82</ecNumber>
    </recommendedName>
</protein>
<dbReference type="GO" id="GO:0005737">
    <property type="term" value="C:cytoplasm"/>
    <property type="evidence" value="ECO:0007669"/>
    <property type="project" value="TreeGrafter"/>
</dbReference>
<dbReference type="Pfam" id="PF01633">
    <property type="entry name" value="Choline_kinase"/>
    <property type="match status" value="1"/>
</dbReference>
<accession>A0A815RQL4</accession>
<dbReference type="Proteomes" id="UP000663864">
    <property type="component" value="Unassembled WGS sequence"/>
</dbReference>
<dbReference type="Proteomes" id="UP000663836">
    <property type="component" value="Unassembled WGS sequence"/>
</dbReference>
<dbReference type="AlphaFoldDB" id="A0A815RQL4"/>
<evidence type="ECO:0000313" key="7">
    <source>
        <dbReference type="EMBL" id="CAF4119190.1"/>
    </source>
</evidence>
<evidence type="ECO:0000313" key="8">
    <source>
        <dbReference type="Proteomes" id="UP000663864"/>
    </source>
</evidence>
<evidence type="ECO:0000256" key="5">
    <source>
        <dbReference type="ARBA" id="ARBA00038874"/>
    </source>
</evidence>
<dbReference type="GO" id="GO:0004305">
    <property type="term" value="F:ethanolamine kinase activity"/>
    <property type="evidence" value="ECO:0007669"/>
    <property type="project" value="UniProtKB-EC"/>
</dbReference>
<proteinExistence type="inferred from homology"/>
<sequence>MLSFPRHENFDFDPNQTDIESIVLNFVSNSLKLNLIESNSLLTVKTLTNGLSNTLFAVHSSENQGVVVRIYGKNSDLIVDHQAEIHFMIYLAQFHMSPSILLTFNNGFIYQYVPGTPIQNGDQDKSLLIARKLAEFHSIPLMDKSGKGQLVDKLRHYINLLNGINKELYRRIKLSSSPVFTGISWSKLTEDINQMEVIFNNEDLKWKNLSIVVCHNDTQSLNFLYDEKKNNYISLIDFEHCARNIWLYDVFNHFIESTGFNDEEPDYENAYPIRDKQKQWLEIYLSNALFLNDKIEKQMTIDELCDLGDCLRAPIHLYWSLWAFVEALLSSESMQKFDYIKYGKWRLKYYEKYKNDFFSSVKQ</sequence>
<keyword evidence="1" id="KW-0444">Lipid biosynthesis</keyword>
<evidence type="ECO:0000256" key="4">
    <source>
        <dbReference type="ARBA" id="ARBA00038211"/>
    </source>
</evidence>
<gene>
    <name evidence="7" type="ORF">JBS370_LOCUS32554</name>
    <name evidence="6" type="ORF">ZHD862_LOCUS36526</name>
</gene>
<organism evidence="6 8">
    <name type="scientific">Rotaria sordida</name>
    <dbReference type="NCBI Taxonomy" id="392033"/>
    <lineage>
        <taxon>Eukaryota</taxon>
        <taxon>Metazoa</taxon>
        <taxon>Spiralia</taxon>
        <taxon>Gnathifera</taxon>
        <taxon>Rotifera</taxon>
        <taxon>Eurotatoria</taxon>
        <taxon>Bdelloidea</taxon>
        <taxon>Philodinida</taxon>
        <taxon>Philodinidae</taxon>
        <taxon>Rotaria</taxon>
    </lineage>
</organism>
<dbReference type="Gene3D" id="3.30.200.20">
    <property type="entry name" value="Phosphorylase Kinase, domain 1"/>
    <property type="match status" value="1"/>
</dbReference>